<accession>A0A7V5PQ95</accession>
<reference evidence="3" key="1">
    <citation type="journal article" date="2020" name="mSystems">
        <title>Genome- and Community-Level Interaction Insights into Carbon Utilization and Element Cycling Functions of Hydrothermarchaeota in Hydrothermal Sediment.</title>
        <authorList>
            <person name="Zhou Z."/>
            <person name="Liu Y."/>
            <person name="Xu W."/>
            <person name="Pan J."/>
            <person name="Luo Z.H."/>
            <person name="Li M."/>
        </authorList>
    </citation>
    <scope>NUCLEOTIDE SEQUENCE [LARGE SCALE GENOMIC DNA]</scope>
    <source>
        <strain evidence="3">HyVt-527</strain>
    </source>
</reference>
<dbReference type="GO" id="GO:0016787">
    <property type="term" value="F:hydrolase activity"/>
    <property type="evidence" value="ECO:0007669"/>
    <property type="project" value="InterPro"/>
</dbReference>
<name>A0A7V5PQ95_CALAY</name>
<feature type="signal peptide" evidence="1">
    <location>
        <begin position="1"/>
        <end position="22"/>
    </location>
</feature>
<dbReference type="Pfam" id="PF06439">
    <property type="entry name" value="3keto-disac_hyd"/>
    <property type="match status" value="1"/>
</dbReference>
<evidence type="ECO:0000259" key="2">
    <source>
        <dbReference type="Pfam" id="PF06439"/>
    </source>
</evidence>
<proteinExistence type="predicted"/>
<dbReference type="InterPro" id="IPR013320">
    <property type="entry name" value="ConA-like_dom_sf"/>
</dbReference>
<dbReference type="Proteomes" id="UP000886124">
    <property type="component" value="Unassembled WGS sequence"/>
</dbReference>
<feature type="domain" description="3-keto-alpha-glucoside-1,2-lyase/3-keto-2-hydroxy-glucal hydratase" evidence="2">
    <location>
        <begin position="59"/>
        <end position="221"/>
    </location>
</feature>
<dbReference type="InterPro" id="IPR010496">
    <property type="entry name" value="AL/BT2_dom"/>
</dbReference>
<gene>
    <name evidence="3" type="ORF">ENJ89_08635</name>
</gene>
<evidence type="ECO:0000313" key="3">
    <source>
        <dbReference type="EMBL" id="HHJ53243.1"/>
    </source>
</evidence>
<organism evidence="3">
    <name type="scientific">Caldithrix abyssi</name>
    <dbReference type="NCBI Taxonomy" id="187145"/>
    <lineage>
        <taxon>Bacteria</taxon>
        <taxon>Pseudomonadati</taxon>
        <taxon>Calditrichota</taxon>
        <taxon>Calditrichia</taxon>
        <taxon>Calditrichales</taxon>
        <taxon>Calditrichaceae</taxon>
        <taxon>Caldithrix</taxon>
    </lineage>
</organism>
<dbReference type="SUPFAM" id="SSF49899">
    <property type="entry name" value="Concanavalin A-like lectins/glucanases"/>
    <property type="match status" value="1"/>
</dbReference>
<dbReference type="Gene3D" id="2.60.120.560">
    <property type="entry name" value="Exo-inulinase, domain 1"/>
    <property type="match status" value="1"/>
</dbReference>
<dbReference type="EMBL" id="DROD01000550">
    <property type="protein sequence ID" value="HHJ53243.1"/>
    <property type="molecule type" value="Genomic_DNA"/>
</dbReference>
<dbReference type="AlphaFoldDB" id="A0A7V5PQ95"/>
<keyword evidence="1" id="KW-0732">Signal</keyword>
<comment type="caution">
    <text evidence="3">The sequence shown here is derived from an EMBL/GenBank/DDBJ whole genome shotgun (WGS) entry which is preliminary data.</text>
</comment>
<protein>
    <submittedName>
        <fullName evidence="3">DUF1080 domain-containing protein</fullName>
    </submittedName>
</protein>
<feature type="chain" id="PRO_5030685373" evidence="1">
    <location>
        <begin position="23"/>
        <end position="226"/>
    </location>
</feature>
<evidence type="ECO:0000256" key="1">
    <source>
        <dbReference type="SAM" id="SignalP"/>
    </source>
</evidence>
<sequence>MKRAILFAMLTFLFVVVSQTNAQEHKVAAKKSITFDFENVAVGHIPEGWKVEATNQRGKLAVWKVEEDKTAPSGKKVLTLTDASGSFGSTYNLCWTKDISFLNGEITVQFRANTGREDEGGGVIWRAKDRNNYYIARFNPLEDNFRIYYVKDGVRRMLTSARVALKAHQWHSMKITVNGDKFEGYLNGKKLLSVTSKVFNKPGGVGLWTKADAATSFDDFTVVFQP</sequence>